<proteinExistence type="predicted"/>
<comment type="caution">
    <text evidence="2">The sequence shown here is derived from an EMBL/GenBank/DDBJ whole genome shotgun (WGS) entry which is preliminary data.</text>
</comment>
<dbReference type="Proteomes" id="UP001367676">
    <property type="component" value="Unassembled WGS sequence"/>
</dbReference>
<accession>A0AAN9TBM2</accession>
<evidence type="ECO:0000313" key="3">
    <source>
        <dbReference type="Proteomes" id="UP001367676"/>
    </source>
</evidence>
<dbReference type="EMBL" id="JBBCAQ010000033">
    <property type="protein sequence ID" value="KAK7582351.1"/>
    <property type="molecule type" value="Genomic_DNA"/>
</dbReference>
<name>A0AAN9TBM2_9HEMI</name>
<evidence type="ECO:0000313" key="2">
    <source>
        <dbReference type="EMBL" id="KAK7582351.1"/>
    </source>
</evidence>
<feature type="coiled-coil region" evidence="1">
    <location>
        <begin position="87"/>
        <end position="145"/>
    </location>
</feature>
<evidence type="ECO:0000256" key="1">
    <source>
        <dbReference type="SAM" id="Coils"/>
    </source>
</evidence>
<protein>
    <submittedName>
        <fullName evidence="2">Uncharacterized protein</fullName>
    </submittedName>
</protein>
<keyword evidence="3" id="KW-1185">Reference proteome</keyword>
<dbReference type="AlphaFoldDB" id="A0AAN9TBM2"/>
<gene>
    <name evidence="2" type="ORF">V9T40_013796</name>
</gene>
<reference evidence="2 3" key="1">
    <citation type="submission" date="2024-03" db="EMBL/GenBank/DDBJ databases">
        <title>Adaptation during the transition from Ophiocordyceps entomopathogen to insect associate is accompanied by gene loss and intensified selection.</title>
        <authorList>
            <person name="Ward C.M."/>
            <person name="Onetto C.A."/>
            <person name="Borneman A.R."/>
        </authorList>
    </citation>
    <scope>NUCLEOTIDE SEQUENCE [LARGE SCALE GENOMIC DNA]</scope>
    <source>
        <strain evidence="2">AWRI1</strain>
        <tissue evidence="2">Single Adult Female</tissue>
    </source>
</reference>
<sequence>MPVSCNTESVERIQITNTLGQLGRRRQSGYLSSTDHPLLLDLQDSIVLTLSPRAGNKLALKYENIECIKLSPDTQSRLSELQEDRPLRAILENYYTARDEIENLQLNMNFLMNEKETLTSKKCLLEEKLKEEQTKNDNLRTYNENLRFDLSAVTTKTLELSIDKQILEDEVEKILWQGNYKFLLPLKTRTFYRKL</sequence>
<keyword evidence="1" id="KW-0175">Coiled coil</keyword>
<organism evidence="2 3">
    <name type="scientific">Parthenolecanium corni</name>
    <dbReference type="NCBI Taxonomy" id="536013"/>
    <lineage>
        <taxon>Eukaryota</taxon>
        <taxon>Metazoa</taxon>
        <taxon>Ecdysozoa</taxon>
        <taxon>Arthropoda</taxon>
        <taxon>Hexapoda</taxon>
        <taxon>Insecta</taxon>
        <taxon>Pterygota</taxon>
        <taxon>Neoptera</taxon>
        <taxon>Paraneoptera</taxon>
        <taxon>Hemiptera</taxon>
        <taxon>Sternorrhyncha</taxon>
        <taxon>Coccoidea</taxon>
        <taxon>Coccidae</taxon>
        <taxon>Parthenolecanium</taxon>
    </lineage>
</organism>